<comment type="caution">
    <text evidence="2">The sequence shown here is derived from an EMBL/GenBank/DDBJ whole genome shotgun (WGS) entry which is preliminary data.</text>
</comment>
<dbReference type="EMBL" id="BMAT01012025">
    <property type="protein sequence ID" value="GFR83789.1"/>
    <property type="molecule type" value="Genomic_DNA"/>
</dbReference>
<gene>
    <name evidence="2" type="ORF">ElyMa_005983900</name>
</gene>
<dbReference type="AlphaFoldDB" id="A0AAV4GEY6"/>
<reference evidence="2 3" key="1">
    <citation type="journal article" date="2021" name="Elife">
        <title>Chloroplast acquisition without the gene transfer in kleptoplastic sea slugs, Plakobranchus ocellatus.</title>
        <authorList>
            <person name="Maeda T."/>
            <person name="Takahashi S."/>
            <person name="Yoshida T."/>
            <person name="Shimamura S."/>
            <person name="Takaki Y."/>
            <person name="Nagai Y."/>
            <person name="Toyoda A."/>
            <person name="Suzuki Y."/>
            <person name="Arimoto A."/>
            <person name="Ishii H."/>
            <person name="Satoh N."/>
            <person name="Nishiyama T."/>
            <person name="Hasebe M."/>
            <person name="Maruyama T."/>
            <person name="Minagawa J."/>
            <person name="Obokata J."/>
            <person name="Shigenobu S."/>
        </authorList>
    </citation>
    <scope>NUCLEOTIDE SEQUENCE [LARGE SCALE GENOMIC DNA]</scope>
</reference>
<keyword evidence="1" id="KW-1133">Transmembrane helix</keyword>
<keyword evidence="1" id="KW-0472">Membrane</keyword>
<proteinExistence type="predicted"/>
<feature type="transmembrane region" description="Helical" evidence="1">
    <location>
        <begin position="160"/>
        <end position="185"/>
    </location>
</feature>
<sequence length="225" mass="24658">MCLFCYNFICLFYGQSTRRRDTCGASATVNRPVVCGTRTARAPDCVAGGSQPLRDDVWTDGRTSQWTSLDVSGDGTAGEIIPPTVTALTAIISLASDRAWPQPGRSLADLCGLLVTASTLPFFLSVQPHDFIYIIIVFVFHLLILHLNSPPSLQMNGTCVVSLVCMLIMTWFSNQFTLCLLMMFLPRHGVVCRCCSYHAMLFSRATIGHDDMKAQTSVPVGKLLL</sequence>
<evidence type="ECO:0000313" key="2">
    <source>
        <dbReference type="EMBL" id="GFR83789.1"/>
    </source>
</evidence>
<evidence type="ECO:0000313" key="3">
    <source>
        <dbReference type="Proteomes" id="UP000762676"/>
    </source>
</evidence>
<protein>
    <submittedName>
        <fullName evidence="2">Uncharacterized protein</fullName>
    </submittedName>
</protein>
<feature type="transmembrane region" description="Helical" evidence="1">
    <location>
        <begin position="131"/>
        <end position="148"/>
    </location>
</feature>
<keyword evidence="1" id="KW-0812">Transmembrane</keyword>
<name>A0AAV4GEY6_9GAST</name>
<dbReference type="Proteomes" id="UP000762676">
    <property type="component" value="Unassembled WGS sequence"/>
</dbReference>
<keyword evidence="3" id="KW-1185">Reference proteome</keyword>
<accession>A0AAV4GEY6</accession>
<organism evidence="2 3">
    <name type="scientific">Elysia marginata</name>
    <dbReference type="NCBI Taxonomy" id="1093978"/>
    <lineage>
        <taxon>Eukaryota</taxon>
        <taxon>Metazoa</taxon>
        <taxon>Spiralia</taxon>
        <taxon>Lophotrochozoa</taxon>
        <taxon>Mollusca</taxon>
        <taxon>Gastropoda</taxon>
        <taxon>Heterobranchia</taxon>
        <taxon>Euthyneura</taxon>
        <taxon>Panpulmonata</taxon>
        <taxon>Sacoglossa</taxon>
        <taxon>Placobranchoidea</taxon>
        <taxon>Plakobranchidae</taxon>
        <taxon>Elysia</taxon>
    </lineage>
</organism>
<evidence type="ECO:0000256" key="1">
    <source>
        <dbReference type="SAM" id="Phobius"/>
    </source>
</evidence>